<evidence type="ECO:0008006" key="5">
    <source>
        <dbReference type="Google" id="ProtNLM"/>
    </source>
</evidence>
<keyword evidence="4" id="KW-1185">Reference proteome</keyword>
<proteinExistence type="predicted"/>
<dbReference type="InterPro" id="IPR032531">
    <property type="entry name" value="DUF4956"/>
</dbReference>
<dbReference type="RefSeq" id="WP_087129794.1">
    <property type="nucleotide sequence ID" value="NZ_FUKO01000009.1"/>
</dbReference>
<evidence type="ECO:0000313" key="4">
    <source>
        <dbReference type="Proteomes" id="UP000196320"/>
    </source>
</evidence>
<organism evidence="3 4">
    <name type="scientific">Microbacterium esteraromaticum</name>
    <dbReference type="NCBI Taxonomy" id="57043"/>
    <lineage>
        <taxon>Bacteria</taxon>
        <taxon>Bacillati</taxon>
        <taxon>Actinomycetota</taxon>
        <taxon>Actinomycetes</taxon>
        <taxon>Micrococcales</taxon>
        <taxon>Microbacteriaceae</taxon>
        <taxon>Microbacterium</taxon>
    </lineage>
</organism>
<name>A0A1R4IGJ6_9MICO</name>
<feature type="transmembrane region" description="Helical" evidence="2">
    <location>
        <begin position="6"/>
        <end position="24"/>
    </location>
</feature>
<dbReference type="Pfam" id="PF16316">
    <property type="entry name" value="DUF4956"/>
    <property type="match status" value="1"/>
</dbReference>
<dbReference type="AlphaFoldDB" id="A0A1R4IGJ6"/>
<evidence type="ECO:0000313" key="3">
    <source>
        <dbReference type="EMBL" id="SJN18868.1"/>
    </source>
</evidence>
<evidence type="ECO:0000256" key="1">
    <source>
        <dbReference type="SAM" id="MobiDB-lite"/>
    </source>
</evidence>
<dbReference type="OrthoDB" id="3827267at2"/>
<feature type="compositionally biased region" description="Low complexity" evidence="1">
    <location>
        <begin position="188"/>
        <end position="200"/>
    </location>
</feature>
<sequence length="217" mass="23821">MSLAIAIITDLSAITVLAYVLYFRRHRRRDLLLSYVALNIGVLAVTIALSSVEVGIGLGIGLFGILSIIRLRSDQITQQEIAYYFVSLVLGLIAGLRPTPEWTAPALSALIVLAMFVVDGHWTASRSRRRTITLDRAYLDESELAQVLRTTFDAVFVRFEVLELDLVRETTLVDVRYQAAKTTGRSVASEAAAEIPASAPMQESRPDAAATRQRVSA</sequence>
<gene>
    <name evidence="3" type="ORF">FM104_01985</name>
</gene>
<feature type="transmembrane region" description="Helical" evidence="2">
    <location>
        <begin position="54"/>
        <end position="69"/>
    </location>
</feature>
<evidence type="ECO:0000256" key="2">
    <source>
        <dbReference type="SAM" id="Phobius"/>
    </source>
</evidence>
<feature type="region of interest" description="Disordered" evidence="1">
    <location>
        <begin position="187"/>
        <end position="217"/>
    </location>
</feature>
<dbReference type="EMBL" id="FUKO01000009">
    <property type="protein sequence ID" value="SJN18868.1"/>
    <property type="molecule type" value="Genomic_DNA"/>
</dbReference>
<feature type="transmembrane region" description="Helical" evidence="2">
    <location>
        <begin position="31"/>
        <end position="48"/>
    </location>
</feature>
<keyword evidence="2" id="KW-1133">Transmembrane helix</keyword>
<reference evidence="3 4" key="1">
    <citation type="submission" date="2017-02" db="EMBL/GenBank/DDBJ databases">
        <authorList>
            <person name="Peterson S.W."/>
        </authorList>
    </citation>
    <scope>NUCLEOTIDE SEQUENCE [LARGE SCALE GENOMIC DNA]</scope>
    <source>
        <strain evidence="3 4">B Mb 05.01</strain>
    </source>
</reference>
<feature type="transmembrane region" description="Helical" evidence="2">
    <location>
        <begin position="102"/>
        <end position="122"/>
    </location>
</feature>
<keyword evidence="2" id="KW-0812">Transmembrane</keyword>
<dbReference type="Proteomes" id="UP000196320">
    <property type="component" value="Unassembled WGS sequence"/>
</dbReference>
<feature type="transmembrane region" description="Helical" evidence="2">
    <location>
        <begin position="81"/>
        <end position="96"/>
    </location>
</feature>
<protein>
    <recommendedName>
        <fullName evidence="5">DUF4956 domain-containing protein</fullName>
    </recommendedName>
</protein>
<accession>A0A1R4IGJ6</accession>
<keyword evidence="2" id="KW-0472">Membrane</keyword>